<dbReference type="AlphaFoldDB" id="A0A059CQ59"/>
<sequence>MKEIEQRDEKDLMHVIIQKLTKCLKLPLEHYHRLNLQPETKHVGKWEHQVISRSINMLEIRWHPSAELDGKVSQCPAFVYIDMLFWS</sequence>
<dbReference type="Gramene" id="KCW80487">
    <property type="protein sequence ID" value="KCW80487"/>
    <property type="gene ID" value="EUGRSUZ_C01829"/>
</dbReference>
<name>A0A059CQ59_EUCGR</name>
<dbReference type="EMBL" id="KK198755">
    <property type="protein sequence ID" value="KCW80487.1"/>
    <property type="molecule type" value="Genomic_DNA"/>
</dbReference>
<dbReference type="InParanoid" id="A0A059CQ59"/>
<evidence type="ECO:0000313" key="1">
    <source>
        <dbReference type="EMBL" id="KCW80487.1"/>
    </source>
</evidence>
<reference evidence="1" key="1">
    <citation type="submission" date="2013-07" db="EMBL/GenBank/DDBJ databases">
        <title>The genome of Eucalyptus grandis.</title>
        <authorList>
            <person name="Schmutz J."/>
            <person name="Hayes R."/>
            <person name="Myburg A."/>
            <person name="Tuskan G."/>
            <person name="Grattapaglia D."/>
            <person name="Rokhsar D.S."/>
        </authorList>
    </citation>
    <scope>NUCLEOTIDE SEQUENCE</scope>
    <source>
        <tissue evidence="1">Leaf extractions</tissue>
    </source>
</reference>
<gene>
    <name evidence="1" type="ORF">EUGRSUZ_C01829</name>
</gene>
<protein>
    <submittedName>
        <fullName evidence="1">Uncharacterized protein</fullName>
    </submittedName>
</protein>
<proteinExistence type="predicted"/>
<accession>A0A059CQ59</accession>
<organism evidence="1">
    <name type="scientific">Eucalyptus grandis</name>
    <name type="common">Flooded gum</name>
    <dbReference type="NCBI Taxonomy" id="71139"/>
    <lineage>
        <taxon>Eukaryota</taxon>
        <taxon>Viridiplantae</taxon>
        <taxon>Streptophyta</taxon>
        <taxon>Embryophyta</taxon>
        <taxon>Tracheophyta</taxon>
        <taxon>Spermatophyta</taxon>
        <taxon>Magnoliopsida</taxon>
        <taxon>eudicotyledons</taxon>
        <taxon>Gunneridae</taxon>
        <taxon>Pentapetalae</taxon>
        <taxon>rosids</taxon>
        <taxon>malvids</taxon>
        <taxon>Myrtales</taxon>
        <taxon>Myrtaceae</taxon>
        <taxon>Myrtoideae</taxon>
        <taxon>Eucalypteae</taxon>
        <taxon>Eucalyptus</taxon>
    </lineage>
</organism>